<evidence type="ECO:0000256" key="3">
    <source>
        <dbReference type="SAM" id="MobiDB-lite"/>
    </source>
</evidence>
<dbReference type="InterPro" id="IPR000504">
    <property type="entry name" value="RRM_dom"/>
</dbReference>
<comment type="caution">
    <text evidence="5">The sequence shown here is derived from an EMBL/GenBank/DDBJ whole genome shotgun (WGS) entry which is preliminary data.</text>
</comment>
<feature type="region of interest" description="Disordered" evidence="3">
    <location>
        <begin position="123"/>
        <end position="163"/>
    </location>
</feature>
<evidence type="ECO:0000313" key="6">
    <source>
        <dbReference type="Proteomes" id="UP000310189"/>
    </source>
</evidence>
<dbReference type="SUPFAM" id="SSF54928">
    <property type="entry name" value="RNA-binding domain, RBD"/>
    <property type="match status" value="1"/>
</dbReference>
<keyword evidence="1 2" id="KW-0694">RNA-binding</keyword>
<dbReference type="GO" id="GO:0097157">
    <property type="term" value="F:pre-mRNA intronic binding"/>
    <property type="evidence" value="ECO:0007669"/>
    <property type="project" value="TreeGrafter"/>
</dbReference>
<dbReference type="OrthoDB" id="277802at2759"/>
<dbReference type="GO" id="GO:0030626">
    <property type="term" value="F:U12 snRNA binding"/>
    <property type="evidence" value="ECO:0007669"/>
    <property type="project" value="TreeGrafter"/>
</dbReference>
<name>A0A4T0FWK1_9BASI</name>
<dbReference type="GO" id="GO:0000398">
    <property type="term" value="P:mRNA splicing, via spliceosome"/>
    <property type="evidence" value="ECO:0007669"/>
    <property type="project" value="TreeGrafter"/>
</dbReference>
<evidence type="ECO:0000256" key="1">
    <source>
        <dbReference type="ARBA" id="ARBA00022884"/>
    </source>
</evidence>
<sequence>MSETTQNPNTTLYLRNLPDKIHKQELRQQLYFRFQSYGRILDVVALKTDKLRGQAWIVFDVLSAATAAMRAENGSRFYSKPISIQYAKSTSNATKIHKGGAGEMYNDAQKHVQRMTISNASETSLGLKRAREAEELQRKDREAAEAHNIDGADTPNKRARVDT</sequence>
<dbReference type="GO" id="GO:0005689">
    <property type="term" value="C:U12-type spliceosomal complex"/>
    <property type="evidence" value="ECO:0007669"/>
    <property type="project" value="TreeGrafter"/>
</dbReference>
<gene>
    <name evidence="5" type="ORF">E3P99_00134</name>
</gene>
<dbReference type="Pfam" id="PF00076">
    <property type="entry name" value="RRM_1"/>
    <property type="match status" value="1"/>
</dbReference>
<accession>A0A4T0FWK1</accession>
<dbReference type="InterPro" id="IPR012677">
    <property type="entry name" value="Nucleotide-bd_a/b_plait_sf"/>
</dbReference>
<evidence type="ECO:0000259" key="4">
    <source>
        <dbReference type="PROSITE" id="PS50102"/>
    </source>
</evidence>
<dbReference type="FunFam" id="3.30.70.330:FF:000039">
    <property type="entry name" value="U1 small nuclear ribonucleoprotein A"/>
    <property type="match status" value="1"/>
</dbReference>
<dbReference type="PANTHER" id="PTHR16105">
    <property type="entry name" value="RNA-BINDING REGION-CONTAINING PROTEIN 3"/>
    <property type="match status" value="1"/>
</dbReference>
<dbReference type="Gene3D" id="3.30.70.330">
    <property type="match status" value="1"/>
</dbReference>
<dbReference type="InterPro" id="IPR045164">
    <property type="entry name" value="RBM41/RNPC3"/>
</dbReference>
<dbReference type="InterPro" id="IPR035979">
    <property type="entry name" value="RBD_domain_sf"/>
</dbReference>
<dbReference type="EMBL" id="SPNW01000002">
    <property type="protein sequence ID" value="TIA93357.1"/>
    <property type="molecule type" value="Genomic_DNA"/>
</dbReference>
<dbReference type="Proteomes" id="UP000310189">
    <property type="component" value="Unassembled WGS sequence"/>
</dbReference>
<keyword evidence="6" id="KW-1185">Reference proteome</keyword>
<evidence type="ECO:0000313" key="5">
    <source>
        <dbReference type="EMBL" id="TIA93357.1"/>
    </source>
</evidence>
<dbReference type="PANTHER" id="PTHR16105:SF0">
    <property type="entry name" value="RNA-BINDING REGION-CONTAINING PROTEIN 3"/>
    <property type="match status" value="1"/>
</dbReference>
<reference evidence="5 6" key="1">
    <citation type="submission" date="2019-03" db="EMBL/GenBank/DDBJ databases">
        <title>Sequencing 23 genomes of Wallemia ichthyophaga.</title>
        <authorList>
            <person name="Gostincar C."/>
        </authorList>
    </citation>
    <scope>NUCLEOTIDE SEQUENCE [LARGE SCALE GENOMIC DNA]</scope>
    <source>
        <strain evidence="5 6">EXF-5753</strain>
    </source>
</reference>
<dbReference type="CDD" id="cd12246">
    <property type="entry name" value="RRM1_U1A_like"/>
    <property type="match status" value="1"/>
</dbReference>
<organism evidence="5 6">
    <name type="scientific">Wallemia hederae</name>
    <dbReference type="NCBI Taxonomy" id="1540922"/>
    <lineage>
        <taxon>Eukaryota</taxon>
        <taxon>Fungi</taxon>
        <taxon>Dikarya</taxon>
        <taxon>Basidiomycota</taxon>
        <taxon>Wallemiomycotina</taxon>
        <taxon>Wallemiomycetes</taxon>
        <taxon>Wallemiales</taxon>
        <taxon>Wallemiaceae</taxon>
        <taxon>Wallemia</taxon>
    </lineage>
</organism>
<dbReference type="AlphaFoldDB" id="A0A4T0FWK1"/>
<feature type="domain" description="RRM" evidence="4">
    <location>
        <begin position="10"/>
        <end position="89"/>
    </location>
</feature>
<proteinExistence type="predicted"/>
<feature type="compositionally biased region" description="Basic and acidic residues" evidence="3">
    <location>
        <begin position="129"/>
        <end position="163"/>
    </location>
</feature>
<dbReference type="SMART" id="SM00360">
    <property type="entry name" value="RRM"/>
    <property type="match status" value="1"/>
</dbReference>
<protein>
    <recommendedName>
        <fullName evidence="4">RRM domain-containing protein</fullName>
    </recommendedName>
</protein>
<evidence type="ECO:0000256" key="2">
    <source>
        <dbReference type="PROSITE-ProRule" id="PRU00176"/>
    </source>
</evidence>
<dbReference type="PROSITE" id="PS50102">
    <property type="entry name" value="RRM"/>
    <property type="match status" value="1"/>
</dbReference>